<dbReference type="KEGG" id="nnu:104608864"/>
<dbReference type="OrthoDB" id="1920326at2759"/>
<evidence type="ECO:0000256" key="3">
    <source>
        <dbReference type="SAM" id="MobiDB-lite"/>
    </source>
</evidence>
<dbReference type="PANTHER" id="PTHR13620">
    <property type="entry name" value="3-5 EXONUCLEASE"/>
    <property type="match status" value="1"/>
</dbReference>
<evidence type="ECO:0000313" key="5">
    <source>
        <dbReference type="Proteomes" id="UP000189703"/>
    </source>
</evidence>
<keyword evidence="2" id="KW-0378">Hydrolase</keyword>
<feature type="compositionally biased region" description="Low complexity" evidence="3">
    <location>
        <begin position="36"/>
        <end position="45"/>
    </location>
</feature>
<dbReference type="InterPro" id="IPR002562">
    <property type="entry name" value="3'-5'_exonuclease_dom"/>
</dbReference>
<evidence type="ECO:0000256" key="2">
    <source>
        <dbReference type="ARBA" id="ARBA00022801"/>
    </source>
</evidence>
<dbReference type="FunFam" id="3.30.420.10:FF:000054">
    <property type="entry name" value="Werner Syndrome-like exonuclease"/>
    <property type="match status" value="1"/>
</dbReference>
<dbReference type="InterPro" id="IPR012337">
    <property type="entry name" value="RNaseH-like_sf"/>
</dbReference>
<dbReference type="GO" id="GO:0008408">
    <property type="term" value="F:3'-5' exonuclease activity"/>
    <property type="evidence" value="ECO:0000318"/>
    <property type="project" value="GO_Central"/>
</dbReference>
<dbReference type="InterPro" id="IPR051132">
    <property type="entry name" value="3-5_Exonuclease_domain"/>
</dbReference>
<evidence type="ECO:0000313" key="6">
    <source>
        <dbReference type="RefSeq" id="XP_010273280.1"/>
    </source>
</evidence>
<dbReference type="PANTHER" id="PTHR13620:SF105">
    <property type="entry name" value="OS01G0737700 PROTEIN"/>
    <property type="match status" value="1"/>
</dbReference>
<proteinExistence type="predicted"/>
<dbReference type="GO" id="GO:0003676">
    <property type="term" value="F:nucleic acid binding"/>
    <property type="evidence" value="ECO:0007669"/>
    <property type="project" value="InterPro"/>
</dbReference>
<dbReference type="GO" id="GO:0005634">
    <property type="term" value="C:nucleus"/>
    <property type="evidence" value="ECO:0000318"/>
    <property type="project" value="GO_Central"/>
</dbReference>
<dbReference type="GeneID" id="104608864"/>
<accession>A0A1U8B267</accession>
<feature type="domain" description="3'-5' exonuclease" evidence="4">
    <location>
        <begin position="104"/>
        <end position="250"/>
    </location>
</feature>
<organism evidence="5 6">
    <name type="scientific">Nelumbo nucifera</name>
    <name type="common">Sacred lotus</name>
    <dbReference type="NCBI Taxonomy" id="4432"/>
    <lineage>
        <taxon>Eukaryota</taxon>
        <taxon>Viridiplantae</taxon>
        <taxon>Streptophyta</taxon>
        <taxon>Embryophyta</taxon>
        <taxon>Tracheophyta</taxon>
        <taxon>Spermatophyta</taxon>
        <taxon>Magnoliopsida</taxon>
        <taxon>Proteales</taxon>
        <taxon>Nelumbonaceae</taxon>
        <taxon>Nelumbo</taxon>
    </lineage>
</organism>
<dbReference type="InterPro" id="IPR036397">
    <property type="entry name" value="RNaseH_sf"/>
</dbReference>
<dbReference type="STRING" id="4432.A0A1U8B267"/>
<dbReference type="RefSeq" id="XP_010273280.1">
    <property type="nucleotide sequence ID" value="XM_010274978.2"/>
</dbReference>
<dbReference type="Pfam" id="PF01612">
    <property type="entry name" value="DNA_pol_A_exo1"/>
    <property type="match status" value="1"/>
</dbReference>
<reference evidence="6" key="1">
    <citation type="submission" date="2025-08" db="UniProtKB">
        <authorList>
            <consortium name="RefSeq"/>
        </authorList>
    </citation>
    <scope>IDENTIFICATION</scope>
</reference>
<evidence type="ECO:0000256" key="1">
    <source>
        <dbReference type="ARBA" id="ARBA00022722"/>
    </source>
</evidence>
<dbReference type="CDD" id="cd06141">
    <property type="entry name" value="WRN_exo"/>
    <property type="match status" value="1"/>
</dbReference>
<name>A0A1U8B267_NELNU</name>
<dbReference type="eggNOG" id="KOG4373">
    <property type="taxonomic scope" value="Eukaryota"/>
</dbReference>
<dbReference type="InParanoid" id="A0A1U8B267"/>
<keyword evidence="5" id="KW-1185">Reference proteome</keyword>
<dbReference type="Proteomes" id="UP000189703">
    <property type="component" value="Unplaced"/>
</dbReference>
<dbReference type="OMA" id="MSRWDAY"/>
<sequence length="258" mass="29357">MSQDPWLEDIPAEPSPTWNTWSISPSQAGQGSAHQPSLTSPTTSTPTMNISIEDLECHSNDHQTYLVTFFNDQIHTTLTHVPSTVEGWITDVQRTHQANLTHFIVGLDVEWRPSFNRTIENKVAILQLCVDRKCLIFQLLYADHIPMSLIDFLNNPNFSFVGVGINEDVEKLLEDYEINVSNTVDLRGLAVKKLGKPELKNSGLKDLTREVLGKEMEKPRRVTMSRWDTEWLSYDQVQYACLDAFLSSEIGRNLILKN</sequence>
<dbReference type="GO" id="GO:0006139">
    <property type="term" value="P:nucleobase-containing compound metabolic process"/>
    <property type="evidence" value="ECO:0007669"/>
    <property type="project" value="InterPro"/>
</dbReference>
<feature type="compositionally biased region" description="Polar residues" evidence="3">
    <location>
        <begin position="16"/>
        <end position="35"/>
    </location>
</feature>
<keyword evidence="1" id="KW-0540">Nuclease</keyword>
<dbReference type="SUPFAM" id="SSF53098">
    <property type="entry name" value="Ribonuclease H-like"/>
    <property type="match status" value="1"/>
</dbReference>
<dbReference type="Gene3D" id="3.30.420.10">
    <property type="entry name" value="Ribonuclease H-like superfamily/Ribonuclease H"/>
    <property type="match status" value="1"/>
</dbReference>
<gene>
    <name evidence="6" type="primary">LOC104608864</name>
</gene>
<protein>
    <submittedName>
        <fullName evidence="6">Werner Syndrome-like exonuclease</fullName>
    </submittedName>
</protein>
<evidence type="ECO:0000259" key="4">
    <source>
        <dbReference type="Pfam" id="PF01612"/>
    </source>
</evidence>
<feature type="region of interest" description="Disordered" evidence="3">
    <location>
        <begin position="1"/>
        <end position="45"/>
    </location>
</feature>
<dbReference type="GO" id="GO:0005737">
    <property type="term" value="C:cytoplasm"/>
    <property type="evidence" value="ECO:0000318"/>
    <property type="project" value="GO_Central"/>
</dbReference>
<dbReference type="AlphaFoldDB" id="A0A1U8B267"/>
<feature type="compositionally biased region" description="Acidic residues" evidence="3">
    <location>
        <begin position="1"/>
        <end position="11"/>
    </location>
</feature>